<dbReference type="Gene3D" id="1.25.40.20">
    <property type="entry name" value="Ankyrin repeat-containing domain"/>
    <property type="match status" value="3"/>
</dbReference>
<gene>
    <name evidence="5" type="ORF">KP79_PYT20273</name>
</gene>
<dbReference type="AlphaFoldDB" id="A0A210R2K1"/>
<dbReference type="PROSITE" id="PS50225">
    <property type="entry name" value="SOCS"/>
    <property type="match status" value="1"/>
</dbReference>
<dbReference type="Pfam" id="PF12796">
    <property type="entry name" value="Ank_2"/>
    <property type="match status" value="1"/>
</dbReference>
<dbReference type="OrthoDB" id="9995210at2759"/>
<name>A0A210R2K1_MIZYE</name>
<dbReference type="Pfam" id="PF07525">
    <property type="entry name" value="SOCS_box"/>
    <property type="match status" value="1"/>
</dbReference>
<dbReference type="Pfam" id="PF00023">
    <property type="entry name" value="Ank"/>
    <property type="match status" value="2"/>
</dbReference>
<dbReference type="PROSITE" id="PS50088">
    <property type="entry name" value="ANK_REPEAT"/>
    <property type="match status" value="3"/>
</dbReference>
<evidence type="ECO:0000256" key="2">
    <source>
        <dbReference type="ARBA" id="ARBA00023043"/>
    </source>
</evidence>
<proteinExistence type="predicted"/>
<dbReference type="STRING" id="6573.A0A210R2K1"/>
<reference evidence="5 6" key="1">
    <citation type="journal article" date="2017" name="Nat. Ecol. Evol.">
        <title>Scallop genome provides insights into evolution of bilaterian karyotype and development.</title>
        <authorList>
            <person name="Wang S."/>
            <person name="Zhang J."/>
            <person name="Jiao W."/>
            <person name="Li J."/>
            <person name="Xun X."/>
            <person name="Sun Y."/>
            <person name="Guo X."/>
            <person name="Huan P."/>
            <person name="Dong B."/>
            <person name="Zhang L."/>
            <person name="Hu X."/>
            <person name="Sun X."/>
            <person name="Wang J."/>
            <person name="Zhao C."/>
            <person name="Wang Y."/>
            <person name="Wang D."/>
            <person name="Huang X."/>
            <person name="Wang R."/>
            <person name="Lv J."/>
            <person name="Li Y."/>
            <person name="Zhang Z."/>
            <person name="Liu B."/>
            <person name="Lu W."/>
            <person name="Hui Y."/>
            <person name="Liang J."/>
            <person name="Zhou Z."/>
            <person name="Hou R."/>
            <person name="Li X."/>
            <person name="Liu Y."/>
            <person name="Li H."/>
            <person name="Ning X."/>
            <person name="Lin Y."/>
            <person name="Zhao L."/>
            <person name="Xing Q."/>
            <person name="Dou J."/>
            <person name="Li Y."/>
            <person name="Mao J."/>
            <person name="Guo H."/>
            <person name="Dou H."/>
            <person name="Li T."/>
            <person name="Mu C."/>
            <person name="Jiang W."/>
            <person name="Fu Q."/>
            <person name="Fu X."/>
            <person name="Miao Y."/>
            <person name="Liu J."/>
            <person name="Yu Q."/>
            <person name="Li R."/>
            <person name="Liao H."/>
            <person name="Li X."/>
            <person name="Kong Y."/>
            <person name="Jiang Z."/>
            <person name="Chourrout D."/>
            <person name="Li R."/>
            <person name="Bao Z."/>
        </authorList>
    </citation>
    <scope>NUCLEOTIDE SEQUENCE [LARGE SCALE GENOMIC DNA]</scope>
    <source>
        <strain evidence="5 6">PY_sf001</strain>
    </source>
</reference>
<dbReference type="SMART" id="SM00969">
    <property type="entry name" value="SOCS_box"/>
    <property type="match status" value="1"/>
</dbReference>
<evidence type="ECO:0000256" key="3">
    <source>
        <dbReference type="PROSITE-ProRule" id="PRU00023"/>
    </source>
</evidence>
<dbReference type="PANTHER" id="PTHR24198:SF165">
    <property type="entry name" value="ANKYRIN REPEAT-CONTAINING PROTEIN-RELATED"/>
    <property type="match status" value="1"/>
</dbReference>
<dbReference type="SMART" id="SM00248">
    <property type="entry name" value="ANK"/>
    <property type="match status" value="9"/>
</dbReference>
<dbReference type="InterPro" id="IPR036770">
    <property type="entry name" value="Ankyrin_rpt-contain_sf"/>
</dbReference>
<accession>A0A210R2K1</accession>
<feature type="repeat" description="ANK" evidence="3">
    <location>
        <begin position="43"/>
        <end position="75"/>
    </location>
</feature>
<evidence type="ECO:0000313" key="6">
    <source>
        <dbReference type="Proteomes" id="UP000242188"/>
    </source>
</evidence>
<dbReference type="PANTHER" id="PTHR24198">
    <property type="entry name" value="ANKYRIN REPEAT AND PROTEIN KINASE DOMAIN-CONTAINING PROTEIN"/>
    <property type="match status" value="1"/>
</dbReference>
<evidence type="ECO:0000313" key="5">
    <source>
        <dbReference type="EMBL" id="OWF55172.1"/>
    </source>
</evidence>
<sequence length="440" mass="49367">MSHDCRDQSEVALQLYHAVELDDRGELTQLLTKGADLHYKYFGEKSLLHICCEKDRLECAKLLMDYGANIQAQDEWNMTPLMYCMVRQLNDIAEELLSRDPLAVHSQDRFGKAAIHSAVESGSPELLHLLLVHGVVTDQTDWGGMTALMSVCSRPGISHNVALCEMLLHAGADVNLKDLRSRRTALQYASLNKLPAVVEVLLGAGADPNTFDTASRTPLTNLIYQTFRLQNASRDVDEDLMTVVIMLTQAGANLNMNYRENSNPVCKAAAYRVEALVRFFMDCGADPNTSFPLGVTSLLVAVKAKDAGCVRALLQWNARTDIRGRVYRTAHTQYWVDPMELAVDLGCWDIVLLLYSAGYNISRLPYLHEGVMDSELPESLLGNTEIMSWLLFLASSPRTLFHLTTLFVWRVLDKNFRQKINDLPLPNMIKHFMSPEFVIG</sequence>
<dbReference type="SUPFAM" id="SSF48403">
    <property type="entry name" value="Ankyrin repeat"/>
    <property type="match status" value="2"/>
</dbReference>
<dbReference type="EMBL" id="NEDP02000751">
    <property type="protein sequence ID" value="OWF55172.1"/>
    <property type="molecule type" value="Genomic_DNA"/>
</dbReference>
<feature type="domain" description="SOCS box" evidence="4">
    <location>
        <begin position="386"/>
        <end position="433"/>
    </location>
</feature>
<dbReference type="Proteomes" id="UP000242188">
    <property type="component" value="Unassembled WGS sequence"/>
</dbReference>
<dbReference type="InterPro" id="IPR002110">
    <property type="entry name" value="Ankyrin_rpt"/>
</dbReference>
<organism evidence="5 6">
    <name type="scientific">Mizuhopecten yessoensis</name>
    <name type="common">Japanese scallop</name>
    <name type="synonym">Patinopecten yessoensis</name>
    <dbReference type="NCBI Taxonomy" id="6573"/>
    <lineage>
        <taxon>Eukaryota</taxon>
        <taxon>Metazoa</taxon>
        <taxon>Spiralia</taxon>
        <taxon>Lophotrochozoa</taxon>
        <taxon>Mollusca</taxon>
        <taxon>Bivalvia</taxon>
        <taxon>Autobranchia</taxon>
        <taxon>Pteriomorphia</taxon>
        <taxon>Pectinida</taxon>
        <taxon>Pectinoidea</taxon>
        <taxon>Pectinidae</taxon>
        <taxon>Mizuhopecten</taxon>
    </lineage>
</organism>
<feature type="repeat" description="ANK" evidence="3">
    <location>
        <begin position="181"/>
        <end position="213"/>
    </location>
</feature>
<protein>
    <submittedName>
        <fullName evidence="5">Ankyrin repeat-like protein</fullName>
    </submittedName>
</protein>
<evidence type="ECO:0000259" key="4">
    <source>
        <dbReference type="PROSITE" id="PS50225"/>
    </source>
</evidence>
<dbReference type="InterPro" id="IPR001496">
    <property type="entry name" value="SOCS_box"/>
</dbReference>
<keyword evidence="2 3" id="KW-0040">ANK repeat</keyword>
<feature type="repeat" description="ANK" evidence="3">
    <location>
        <begin position="110"/>
        <end position="142"/>
    </location>
</feature>
<comment type="caution">
    <text evidence="5">The sequence shown here is derived from an EMBL/GenBank/DDBJ whole genome shotgun (WGS) entry which is preliminary data.</text>
</comment>
<keyword evidence="1" id="KW-0677">Repeat</keyword>
<evidence type="ECO:0000256" key="1">
    <source>
        <dbReference type="ARBA" id="ARBA00022737"/>
    </source>
</evidence>
<keyword evidence="6" id="KW-1185">Reference proteome</keyword>